<dbReference type="CDD" id="cd13121">
    <property type="entry name" value="BF2867_like_C"/>
    <property type="match status" value="1"/>
</dbReference>
<reference evidence="1 2" key="1">
    <citation type="submission" date="2018-08" db="EMBL/GenBank/DDBJ databases">
        <title>A genome reference for cultivated species of the human gut microbiota.</title>
        <authorList>
            <person name="Zou Y."/>
            <person name="Xue W."/>
            <person name="Luo G."/>
        </authorList>
    </citation>
    <scope>NUCLEOTIDE SEQUENCE [LARGE SCALE GENOMIC DNA]</scope>
    <source>
        <strain evidence="1 2">AM40-30BH</strain>
    </source>
</reference>
<dbReference type="PROSITE" id="PS51257">
    <property type="entry name" value="PROKAR_LIPOPROTEIN"/>
    <property type="match status" value="1"/>
</dbReference>
<dbReference type="Gene3D" id="2.60.40.2620">
    <property type="entry name" value="Fimbrillin-like"/>
    <property type="match status" value="1"/>
</dbReference>
<evidence type="ECO:0000313" key="2">
    <source>
        <dbReference type="Proteomes" id="UP000284379"/>
    </source>
</evidence>
<dbReference type="InterPro" id="IPR025049">
    <property type="entry name" value="Mfa-like_1"/>
</dbReference>
<dbReference type="CDD" id="cd13120">
    <property type="entry name" value="BF2867_like_N"/>
    <property type="match status" value="1"/>
</dbReference>
<sequence length="334" mass="36112">MQGRMKRQYYKFGNVAVLFALGVISLLYACGQEDGDVLRQEPEMVPVSVQAGVQGETVTRAYDYEVLTAGSIGVFRLVTNDYTLQENVQYSKTSATGWQPAVNTNIIYVGAKEAELCAYYPYGSVTFDDSSNKVKATLTATYYQASKDMSYATTGGDAVWKKTPQATFLMIHAYARLSFNVTRDADYPTSCKVSKLVLKPAAGTYFQTRTIDISQGEVSLANGTTASQYEWVSADCSWSIKDGVSVGTPNESMDVLLPPQEFAANKMTVTLTIDGVNYSADVPTGSGSSFTALKAGTRHRIELSVKGSGLSVTGMKTYPWETSTVSGDNGAVMD</sequence>
<dbReference type="InterPro" id="IPR042278">
    <property type="entry name" value="Mfa-like_1_N"/>
</dbReference>
<dbReference type="Gene3D" id="2.60.40.2630">
    <property type="match status" value="1"/>
</dbReference>
<organism evidence="1 2">
    <name type="scientific">Bacteroides nordii</name>
    <dbReference type="NCBI Taxonomy" id="291645"/>
    <lineage>
        <taxon>Bacteria</taxon>
        <taxon>Pseudomonadati</taxon>
        <taxon>Bacteroidota</taxon>
        <taxon>Bacteroidia</taxon>
        <taxon>Bacteroidales</taxon>
        <taxon>Bacteroidaceae</taxon>
        <taxon>Bacteroides</taxon>
    </lineage>
</organism>
<dbReference type="AlphaFoldDB" id="A0A413VIH8"/>
<dbReference type="Pfam" id="PF13149">
    <property type="entry name" value="Mfa_like_1"/>
    <property type="match status" value="1"/>
</dbReference>
<name>A0A413VIH8_9BACE</name>
<proteinExistence type="predicted"/>
<dbReference type="Proteomes" id="UP000284379">
    <property type="component" value="Unassembled WGS sequence"/>
</dbReference>
<gene>
    <name evidence="1" type="ORF">DW888_16025</name>
</gene>
<protein>
    <submittedName>
        <fullName evidence="1">Fimbrillin family protein</fullName>
    </submittedName>
</protein>
<accession>A0A413VIH8</accession>
<evidence type="ECO:0000313" key="1">
    <source>
        <dbReference type="EMBL" id="RHB33362.1"/>
    </source>
</evidence>
<dbReference type="EMBL" id="QSGO01000016">
    <property type="protein sequence ID" value="RHB33362.1"/>
    <property type="molecule type" value="Genomic_DNA"/>
</dbReference>
<comment type="caution">
    <text evidence="1">The sequence shown here is derived from an EMBL/GenBank/DDBJ whole genome shotgun (WGS) entry which is preliminary data.</text>
</comment>